<dbReference type="AlphaFoldDB" id="A0A5M3XUD9"/>
<dbReference type="PANTHER" id="PTHR43581:SF2">
    <property type="entry name" value="EXCINUCLEASE ATPASE SUBUNIT"/>
    <property type="match status" value="1"/>
</dbReference>
<reference evidence="3 4" key="1">
    <citation type="submission" date="2019-10" db="EMBL/GenBank/DDBJ databases">
        <title>Whole genome shotgun sequence of Acrocarpospora pleiomorpha NBRC 16267.</title>
        <authorList>
            <person name="Ichikawa N."/>
            <person name="Kimura A."/>
            <person name="Kitahashi Y."/>
            <person name="Komaki H."/>
            <person name="Oguchi A."/>
        </authorList>
    </citation>
    <scope>NUCLEOTIDE SEQUENCE [LARGE SCALE GENOMIC DNA]</scope>
    <source>
        <strain evidence="3 4">NBRC 16267</strain>
    </source>
</reference>
<dbReference type="Pfam" id="PF13476">
    <property type="entry name" value="AAA_23"/>
    <property type="match status" value="1"/>
</dbReference>
<proteinExistence type="predicted"/>
<name>A0A5M3XUD9_9ACTN</name>
<sequence>MLISELVLENIKGFGEKETGVALDFARPDGSLPHWIVIAGRNGAGKSSLLQAVALAVAGPSAARTLRETFSDWIREGAREAQGKVRLRFSEFDLFAPGRKPNFTPWAGLKWTREVEGPEPSIEKISGTGKEPWDPVRGPWSANPQGWFLAGYGPFRRLSLAPTEAQRLMMTPGRPASLASLFREEASLSESVQWLQQLYLRRLEGAPAAEKVEQAVLRLLDDGLLPEGMRVDRVTSEGLWVTTPAGAELPLRSLSDGYRTVAALVLDLVKQLYHAYGDLKEIKDSPHITFGHEGVVLIDEIDVHLHVSWQQRIGFWLKDHFPNIQFIVSTHSPFICQAADDRGLVRLAAPGETEPARIVTGELFNRVVNGTADDAVLTDLFGLDTPFSEKTVALRREAASLERKAVAEPISPAEAARLKELKSKLPRTPSADVASAIQQLTLSLDDAED</sequence>
<dbReference type="EMBL" id="BLAF01000052">
    <property type="protein sequence ID" value="GES24496.1"/>
    <property type="molecule type" value="Genomic_DNA"/>
</dbReference>
<evidence type="ECO:0000313" key="3">
    <source>
        <dbReference type="EMBL" id="GES24496.1"/>
    </source>
</evidence>
<dbReference type="InterPro" id="IPR038729">
    <property type="entry name" value="Rad50/SbcC_AAA"/>
</dbReference>
<dbReference type="RefSeq" id="WP_155349329.1">
    <property type="nucleotide sequence ID" value="NZ_BAAAHM010000040.1"/>
</dbReference>
<dbReference type="OrthoDB" id="9815944at2"/>
<dbReference type="Gene3D" id="3.40.50.300">
    <property type="entry name" value="P-loop containing nucleotide triphosphate hydrolases"/>
    <property type="match status" value="2"/>
</dbReference>
<protein>
    <submittedName>
        <fullName evidence="3">ATP-binding protein</fullName>
    </submittedName>
</protein>
<comment type="caution">
    <text evidence="3">The sequence shown here is derived from an EMBL/GenBank/DDBJ whole genome shotgun (WGS) entry which is preliminary data.</text>
</comment>
<dbReference type="Pfam" id="PF13304">
    <property type="entry name" value="AAA_21"/>
    <property type="match status" value="1"/>
</dbReference>
<dbReference type="SUPFAM" id="SSF52540">
    <property type="entry name" value="P-loop containing nucleoside triphosphate hydrolases"/>
    <property type="match status" value="1"/>
</dbReference>
<evidence type="ECO:0000259" key="2">
    <source>
        <dbReference type="Pfam" id="PF13476"/>
    </source>
</evidence>
<dbReference type="InterPro" id="IPR027417">
    <property type="entry name" value="P-loop_NTPase"/>
</dbReference>
<keyword evidence="3" id="KW-0067">ATP-binding</keyword>
<dbReference type="InterPro" id="IPR051396">
    <property type="entry name" value="Bact_Antivir_Def_Nuclease"/>
</dbReference>
<dbReference type="GO" id="GO:0016887">
    <property type="term" value="F:ATP hydrolysis activity"/>
    <property type="evidence" value="ECO:0007669"/>
    <property type="project" value="InterPro"/>
</dbReference>
<keyword evidence="3" id="KW-0547">Nucleotide-binding</keyword>
<feature type="domain" description="ATPase AAA-type core" evidence="1">
    <location>
        <begin position="237"/>
        <end position="335"/>
    </location>
</feature>
<dbReference type="PANTHER" id="PTHR43581">
    <property type="entry name" value="ATP/GTP PHOSPHATASE"/>
    <property type="match status" value="1"/>
</dbReference>
<accession>A0A5M3XUD9</accession>
<organism evidence="3 4">
    <name type="scientific">Acrocarpospora pleiomorpha</name>
    <dbReference type="NCBI Taxonomy" id="90975"/>
    <lineage>
        <taxon>Bacteria</taxon>
        <taxon>Bacillati</taxon>
        <taxon>Actinomycetota</taxon>
        <taxon>Actinomycetes</taxon>
        <taxon>Streptosporangiales</taxon>
        <taxon>Streptosporangiaceae</taxon>
        <taxon>Acrocarpospora</taxon>
    </lineage>
</organism>
<feature type="domain" description="Rad50/SbcC-type AAA" evidence="2">
    <location>
        <begin position="6"/>
        <end position="89"/>
    </location>
</feature>
<evidence type="ECO:0000313" key="4">
    <source>
        <dbReference type="Proteomes" id="UP000377595"/>
    </source>
</evidence>
<gene>
    <name evidence="3" type="ORF">Aple_073950</name>
</gene>
<keyword evidence="4" id="KW-1185">Reference proteome</keyword>
<dbReference type="InterPro" id="IPR003959">
    <property type="entry name" value="ATPase_AAA_core"/>
</dbReference>
<dbReference type="GO" id="GO:0006302">
    <property type="term" value="P:double-strand break repair"/>
    <property type="evidence" value="ECO:0007669"/>
    <property type="project" value="InterPro"/>
</dbReference>
<evidence type="ECO:0000259" key="1">
    <source>
        <dbReference type="Pfam" id="PF13304"/>
    </source>
</evidence>
<dbReference type="GO" id="GO:0005524">
    <property type="term" value="F:ATP binding"/>
    <property type="evidence" value="ECO:0007669"/>
    <property type="project" value="UniProtKB-KW"/>
</dbReference>
<dbReference type="Proteomes" id="UP000377595">
    <property type="component" value="Unassembled WGS sequence"/>
</dbReference>